<evidence type="ECO:0000259" key="7">
    <source>
        <dbReference type="Pfam" id="PF05154"/>
    </source>
</evidence>
<keyword evidence="4 5" id="KW-0472">Membrane</keyword>
<dbReference type="Proteomes" id="UP000005113">
    <property type="component" value="Unassembled WGS sequence"/>
</dbReference>
<gene>
    <name evidence="8" type="ORF">SapgrDRAFT_3431</name>
</gene>
<dbReference type="HOGENOM" id="CLU_1730112_0_0_10"/>
<dbReference type="GO" id="GO:0016020">
    <property type="term" value="C:membrane"/>
    <property type="evidence" value="ECO:0007669"/>
    <property type="project" value="UniProtKB-SubCell"/>
</dbReference>
<dbReference type="EMBL" id="JH719942">
    <property type="protein sequence ID" value="EJF55069.1"/>
    <property type="molecule type" value="Genomic_DNA"/>
</dbReference>
<dbReference type="AlphaFoldDB" id="J0P599"/>
<evidence type="ECO:0000256" key="2">
    <source>
        <dbReference type="ARBA" id="ARBA00022692"/>
    </source>
</evidence>
<name>J0P599_9BACT</name>
<feature type="domain" description="TM2" evidence="7">
    <location>
        <begin position="87"/>
        <end position="135"/>
    </location>
</feature>
<evidence type="ECO:0000256" key="6">
    <source>
        <dbReference type="SAM" id="SignalP"/>
    </source>
</evidence>
<dbReference type="PANTHER" id="PTHR21016">
    <property type="entry name" value="BETA-AMYLOID BINDING PROTEIN-RELATED"/>
    <property type="match status" value="1"/>
</dbReference>
<dbReference type="InterPro" id="IPR007829">
    <property type="entry name" value="TM2"/>
</dbReference>
<keyword evidence="6" id="KW-0732">Signal</keyword>
<accession>J0P599</accession>
<evidence type="ECO:0000256" key="4">
    <source>
        <dbReference type="ARBA" id="ARBA00023136"/>
    </source>
</evidence>
<dbReference type="PANTHER" id="PTHR21016:SF25">
    <property type="entry name" value="TM2 DOMAIN-CONTAINING PROTEIN DDB_G0277895-RELATED"/>
    <property type="match status" value="1"/>
</dbReference>
<feature type="transmembrane region" description="Helical" evidence="5">
    <location>
        <begin position="117"/>
        <end position="142"/>
    </location>
</feature>
<evidence type="ECO:0000256" key="3">
    <source>
        <dbReference type="ARBA" id="ARBA00022989"/>
    </source>
</evidence>
<keyword evidence="2 5" id="KW-0812">Transmembrane</keyword>
<dbReference type="OrthoDB" id="9816361at2"/>
<dbReference type="RefSeq" id="WP_002661090.1">
    <property type="nucleotide sequence ID" value="NZ_JH719942.1"/>
</dbReference>
<sequence length="151" mass="17098">MKHFTSYLLVALFTISFSFSASAFELRYNQLDAVRIEQQLDQAMHSQKKGKKLGWKKRLALKLAKKKLKKAAKKSADAPNTLKEGGNRSFVVTVLLSFFFGLLGIHRFYLGYPLIGIVQLFTLGGFGLWAFIDFILILFQVVKPKGGEYDD</sequence>
<evidence type="ECO:0000313" key="8">
    <source>
        <dbReference type="EMBL" id="EJF55069.1"/>
    </source>
</evidence>
<evidence type="ECO:0000256" key="5">
    <source>
        <dbReference type="SAM" id="Phobius"/>
    </source>
</evidence>
<evidence type="ECO:0000313" key="9">
    <source>
        <dbReference type="Proteomes" id="UP000005113"/>
    </source>
</evidence>
<evidence type="ECO:0000256" key="1">
    <source>
        <dbReference type="ARBA" id="ARBA00004141"/>
    </source>
</evidence>
<comment type="subcellular location">
    <subcellularLocation>
        <location evidence="1">Membrane</location>
        <topology evidence="1">Multi-pass membrane protein</topology>
    </subcellularLocation>
</comment>
<protein>
    <submittedName>
        <fullName evidence="8">Putative membrane protein</fullName>
    </submittedName>
</protein>
<dbReference type="InterPro" id="IPR050932">
    <property type="entry name" value="TM2D1-3-like"/>
</dbReference>
<feature type="transmembrane region" description="Helical" evidence="5">
    <location>
        <begin position="90"/>
        <end position="110"/>
    </location>
</feature>
<reference evidence="9" key="1">
    <citation type="journal article" date="2012" name="Stand. Genomic Sci.">
        <title>Permanent draft genome sequence of the gliding predator Saprospira grandis strain Sa g1 (= HR1).</title>
        <authorList>
            <person name="Mavromatis K."/>
            <person name="Chertkov O."/>
            <person name="Lapidus A."/>
            <person name="Nolan M."/>
            <person name="Lucas S."/>
            <person name="Tice H."/>
            <person name="Del Rio T.G."/>
            <person name="Cheng J.F."/>
            <person name="Han C."/>
            <person name="Tapia R."/>
            <person name="Bruce D."/>
            <person name="Goodwin L.A."/>
            <person name="Pitluck S."/>
            <person name="Huntemann M."/>
            <person name="Liolios K."/>
            <person name="Pagani I."/>
            <person name="Ivanova N."/>
            <person name="Mikhailova N."/>
            <person name="Pati A."/>
            <person name="Chen A."/>
            <person name="Palaniappan K."/>
            <person name="Land M."/>
            <person name="Brambilla E.M."/>
            <person name="Rohde M."/>
            <person name="Spring S."/>
            <person name="Goker M."/>
            <person name="Detter J.C."/>
            <person name="Bristow J."/>
            <person name="Eisen J.A."/>
            <person name="Markowitz V."/>
            <person name="Hugenholtz P."/>
            <person name="Kyrpides N.C."/>
            <person name="Klenk H.P."/>
            <person name="Woyke T."/>
        </authorList>
    </citation>
    <scope>NUCLEOTIDE SEQUENCE [LARGE SCALE GENOMIC DNA]</scope>
    <source>
        <strain evidence="9">DSM 2844</strain>
    </source>
</reference>
<organism evidence="8 9">
    <name type="scientific">Saprospira grandis DSM 2844</name>
    <dbReference type="NCBI Taxonomy" id="694433"/>
    <lineage>
        <taxon>Bacteria</taxon>
        <taxon>Pseudomonadati</taxon>
        <taxon>Bacteroidota</taxon>
        <taxon>Saprospiria</taxon>
        <taxon>Saprospirales</taxon>
        <taxon>Saprospiraceae</taxon>
        <taxon>Saprospira</taxon>
    </lineage>
</organism>
<proteinExistence type="predicted"/>
<feature type="chain" id="PRO_5003737208" evidence="6">
    <location>
        <begin position="24"/>
        <end position="151"/>
    </location>
</feature>
<keyword evidence="3 5" id="KW-1133">Transmembrane helix</keyword>
<feature type="signal peptide" evidence="6">
    <location>
        <begin position="1"/>
        <end position="23"/>
    </location>
</feature>
<dbReference type="Pfam" id="PF05154">
    <property type="entry name" value="TM2"/>
    <property type="match status" value="1"/>
</dbReference>